<accession>A0A367ZUV2</accession>
<gene>
    <name evidence="2" type="ORF">OZSIB_0761</name>
</gene>
<dbReference type="GO" id="GO:0003677">
    <property type="term" value="F:DNA binding"/>
    <property type="evidence" value="ECO:0007669"/>
    <property type="project" value="InterPro"/>
</dbReference>
<dbReference type="GO" id="GO:0016987">
    <property type="term" value="F:sigma factor activity"/>
    <property type="evidence" value="ECO:0007669"/>
    <property type="project" value="InterPro"/>
</dbReference>
<proteinExistence type="predicted"/>
<feature type="domain" description="RNA polymerase sigma factor 70 region 4 type 2" evidence="1">
    <location>
        <begin position="43"/>
        <end position="89"/>
    </location>
</feature>
<sequence length="104" mass="12143">MTIARGILVDRIRQQKREQNLWQELDRDPVLPTTTKVGGSDIDGFIASLAPADRLLLELRIFQEWSFQEIAEHLEEREGTVRVRFHRLLHRLRNRLVAAESDNA</sequence>
<reference evidence="2 3" key="1">
    <citation type="submission" date="2018-05" db="EMBL/GenBank/DDBJ databases">
        <title>A metagenomic window into the 2 km-deep terrestrial subsurface aquifer revealed taxonomically and functionally diverse microbial community comprising novel uncultured bacterial lineages.</title>
        <authorList>
            <person name="Kadnikov V.V."/>
            <person name="Mardanov A.V."/>
            <person name="Beletsky A.V."/>
            <person name="Banks D."/>
            <person name="Pimenov N.V."/>
            <person name="Frank Y.A."/>
            <person name="Karnachuk O.V."/>
            <person name="Ravin N.V."/>
        </authorList>
    </citation>
    <scope>NUCLEOTIDE SEQUENCE [LARGE SCALE GENOMIC DNA]</scope>
    <source>
        <strain evidence="2">BY5</strain>
    </source>
</reference>
<dbReference type="AlphaFoldDB" id="A0A367ZUV2"/>
<dbReference type="SUPFAM" id="SSF88659">
    <property type="entry name" value="Sigma3 and sigma4 domains of RNA polymerase sigma factors"/>
    <property type="match status" value="1"/>
</dbReference>
<organism evidence="2 3">
    <name type="scientific">Candidatus Ozemobacter sibiricus</name>
    <dbReference type="NCBI Taxonomy" id="2268124"/>
    <lineage>
        <taxon>Bacteria</taxon>
        <taxon>Candidatus Ozemobacteria</taxon>
        <taxon>Candidatus Ozemobacterales</taxon>
        <taxon>Candidatus Ozemobacteraceae</taxon>
        <taxon>Candidatus Ozemobacter</taxon>
    </lineage>
</organism>
<dbReference type="InterPro" id="IPR013324">
    <property type="entry name" value="RNA_pol_sigma_r3/r4-like"/>
</dbReference>
<dbReference type="EMBL" id="QOQW01000001">
    <property type="protein sequence ID" value="RCK81627.1"/>
    <property type="molecule type" value="Genomic_DNA"/>
</dbReference>
<dbReference type="Proteomes" id="UP000252355">
    <property type="component" value="Unassembled WGS sequence"/>
</dbReference>
<name>A0A367ZUV2_9BACT</name>
<dbReference type="Gene3D" id="1.10.10.10">
    <property type="entry name" value="Winged helix-like DNA-binding domain superfamily/Winged helix DNA-binding domain"/>
    <property type="match status" value="1"/>
</dbReference>
<dbReference type="InterPro" id="IPR013249">
    <property type="entry name" value="RNA_pol_sigma70_r4_t2"/>
</dbReference>
<comment type="caution">
    <text evidence="2">The sequence shown here is derived from an EMBL/GenBank/DDBJ whole genome shotgun (WGS) entry which is preliminary data.</text>
</comment>
<dbReference type="GO" id="GO:0006352">
    <property type="term" value="P:DNA-templated transcription initiation"/>
    <property type="evidence" value="ECO:0007669"/>
    <property type="project" value="InterPro"/>
</dbReference>
<evidence type="ECO:0000313" key="3">
    <source>
        <dbReference type="Proteomes" id="UP000252355"/>
    </source>
</evidence>
<evidence type="ECO:0000259" key="1">
    <source>
        <dbReference type="Pfam" id="PF08281"/>
    </source>
</evidence>
<dbReference type="InterPro" id="IPR036388">
    <property type="entry name" value="WH-like_DNA-bd_sf"/>
</dbReference>
<protein>
    <recommendedName>
        <fullName evidence="1">RNA polymerase sigma factor 70 region 4 type 2 domain-containing protein</fullName>
    </recommendedName>
</protein>
<dbReference type="Pfam" id="PF08281">
    <property type="entry name" value="Sigma70_r4_2"/>
    <property type="match status" value="1"/>
</dbReference>
<evidence type="ECO:0000313" key="2">
    <source>
        <dbReference type="EMBL" id="RCK81627.1"/>
    </source>
</evidence>